<comment type="caution">
    <text evidence="3">The sequence shown here is derived from an EMBL/GenBank/DDBJ whole genome shotgun (WGS) entry which is preliminary data.</text>
</comment>
<feature type="domain" description="YgjP-like metallopeptidase" evidence="2">
    <location>
        <begin position="122"/>
        <end position="340"/>
    </location>
</feature>
<keyword evidence="3" id="KW-0645">Protease</keyword>
<evidence type="ECO:0000313" key="4">
    <source>
        <dbReference type="Proteomes" id="UP001528672"/>
    </source>
</evidence>
<evidence type="ECO:0000313" key="3">
    <source>
        <dbReference type="EMBL" id="MDD0813483.1"/>
    </source>
</evidence>
<feature type="region of interest" description="Disordered" evidence="1">
    <location>
        <begin position="14"/>
        <end position="82"/>
    </location>
</feature>
<organism evidence="3 4">
    <name type="scientific">Curvibacter microcysteis</name>
    <dbReference type="NCBI Taxonomy" id="3026419"/>
    <lineage>
        <taxon>Bacteria</taxon>
        <taxon>Pseudomonadati</taxon>
        <taxon>Pseudomonadota</taxon>
        <taxon>Betaproteobacteria</taxon>
        <taxon>Burkholderiales</taxon>
        <taxon>Comamonadaceae</taxon>
        <taxon>Curvibacter</taxon>
    </lineage>
</organism>
<keyword evidence="4" id="KW-1185">Reference proteome</keyword>
<dbReference type="Proteomes" id="UP001528672">
    <property type="component" value="Unassembled WGS sequence"/>
</dbReference>
<dbReference type="InterPro" id="IPR053136">
    <property type="entry name" value="UTP_pyrophosphatase-like"/>
</dbReference>
<feature type="compositionally biased region" description="Basic residues" evidence="1">
    <location>
        <begin position="33"/>
        <end position="44"/>
    </location>
</feature>
<evidence type="ECO:0000259" key="2">
    <source>
        <dbReference type="Pfam" id="PF01863"/>
    </source>
</evidence>
<name>A0ABT5MA76_9BURK</name>
<gene>
    <name evidence="3" type="ORF">PSQ39_02450</name>
</gene>
<dbReference type="InterPro" id="IPR002725">
    <property type="entry name" value="YgjP-like_metallopeptidase"/>
</dbReference>
<dbReference type="PANTHER" id="PTHR30399">
    <property type="entry name" value="UNCHARACTERIZED PROTEIN YGJP"/>
    <property type="match status" value="1"/>
</dbReference>
<dbReference type="CDD" id="cd07344">
    <property type="entry name" value="M48_yhfN_like"/>
    <property type="match status" value="1"/>
</dbReference>
<feature type="compositionally biased region" description="Low complexity" evidence="1">
    <location>
        <begin position="58"/>
        <end position="72"/>
    </location>
</feature>
<proteinExistence type="predicted"/>
<feature type="compositionally biased region" description="Pro residues" evidence="1">
    <location>
        <begin position="21"/>
        <end position="31"/>
    </location>
</feature>
<dbReference type="RefSeq" id="WP_273925001.1">
    <property type="nucleotide sequence ID" value="NZ_JAQSIO010000001.1"/>
</dbReference>
<keyword evidence="3" id="KW-0482">Metalloprotease</keyword>
<dbReference type="PANTHER" id="PTHR30399:SF1">
    <property type="entry name" value="UTP PYROPHOSPHATASE"/>
    <property type="match status" value="1"/>
</dbReference>
<protein>
    <submittedName>
        <fullName evidence="3">SprT family zinc-dependent metalloprotease</fullName>
    </submittedName>
</protein>
<evidence type="ECO:0000256" key="1">
    <source>
        <dbReference type="SAM" id="MobiDB-lite"/>
    </source>
</evidence>
<sequence length="347" mass="38134">MHRLLQFTLDLFERERAPAAAPTPLPQPTAAPRPRRAAPPKRRASTPPPQALGEDLFAVAAPAGPTAPSPAKSPRRPTGAAPAEPLAEVIAPMAFQHPQANRALRLQDSTVAYLFKRARRRSIGFVVGPDGLVVSAPRWVTLAEVDTALLSKSAWILRKLGEARERQQRQAAAQVRWTDGAELPFLGEPMRLTLSPGQSPGGQLQVLAPEQAQAEGVARVLLLGLPPQAAESQVRDAVQACLMREAKALFIQRLDHFAPQLGVQWKKLALSNAGTRWGSARIDGSIRLNWRLIHFSLPVIDYVVAHELAHLRVMDHSPRFWDTVASVLPDYAERRGQLRHVALPHWD</sequence>
<dbReference type="Pfam" id="PF01863">
    <property type="entry name" value="YgjP-like"/>
    <property type="match status" value="1"/>
</dbReference>
<dbReference type="Gene3D" id="3.30.2010.10">
    <property type="entry name" value="Metalloproteases ('zincins'), catalytic domain"/>
    <property type="match status" value="1"/>
</dbReference>
<reference evidence="3 4" key="1">
    <citation type="submission" date="2023-02" db="EMBL/GenBank/DDBJ databases">
        <title>Bacterial whole genome sequence for Curvibacter sp. HBC28.</title>
        <authorList>
            <person name="Le V."/>
            <person name="Ko S.-R."/>
            <person name="Ahn C.-Y."/>
            <person name="Oh H.-M."/>
        </authorList>
    </citation>
    <scope>NUCLEOTIDE SEQUENCE [LARGE SCALE GENOMIC DNA]</scope>
    <source>
        <strain evidence="3 4">HBC28</strain>
    </source>
</reference>
<dbReference type="EMBL" id="JAQSIO010000001">
    <property type="protein sequence ID" value="MDD0813483.1"/>
    <property type="molecule type" value="Genomic_DNA"/>
</dbReference>
<dbReference type="GO" id="GO:0008237">
    <property type="term" value="F:metallopeptidase activity"/>
    <property type="evidence" value="ECO:0007669"/>
    <property type="project" value="UniProtKB-KW"/>
</dbReference>
<keyword evidence="3" id="KW-0378">Hydrolase</keyword>
<accession>A0ABT5MA76</accession>